<keyword evidence="2" id="KW-0131">Cell cycle</keyword>
<dbReference type="InterPro" id="IPR007587">
    <property type="entry name" value="SAPS"/>
</dbReference>
<comment type="similarity">
    <text evidence="1">Belongs to the SAPS family.</text>
</comment>
<dbReference type="AlphaFoldDB" id="A0AAW1XV39"/>
<gene>
    <name evidence="4" type="ORF">M0R45_016795</name>
</gene>
<feature type="compositionally biased region" description="Low complexity" evidence="3">
    <location>
        <begin position="754"/>
        <end position="768"/>
    </location>
</feature>
<evidence type="ECO:0000256" key="3">
    <source>
        <dbReference type="SAM" id="MobiDB-lite"/>
    </source>
</evidence>
<proteinExistence type="inferred from homology"/>
<feature type="region of interest" description="Disordered" evidence="3">
    <location>
        <begin position="690"/>
        <end position="783"/>
    </location>
</feature>
<protein>
    <recommendedName>
        <fullName evidence="6">SIT4 phosphatase-associated family protein</fullName>
    </recommendedName>
</protein>
<sequence length="857" mass="94191">MFWKLTSLSSSSPVESVLDKENFTLEELLDEEEIIQECKALNTRLINFLRDRAQVEQLLHYIVEEPPEDAENKRTFKFPFIACEVFTCEIDVILKTLVEEEELMNLLFSFLEPNRTHSALLAGYFSKVVICLMIRKTVPLMNYVQAHQDVFRQLVDLIGITSIMEVLVRLVGADDHVYPNFIDVMQWLAESNLLEMIVDKLSPSNPPEVHANAAETLSAITRNAPSALATKLSSPSFVTRIFDHALEDSHSKSGLVNSLSVCISLLDPKRSAASSPLFHSFRSQHMYESPIPVNPDTVSAMLPKLGDLLTLLNVVSDEKILPTTYGELRPPLGKHRLKVVEFIAVLLRSGNEDAEKELVSSGTIQRVIDLFFEYPFNNSLHHHVDSIILSCLESKSDAIVDHLLRECDLIGKFLQTDKHPIVSGDTNKPTAPAMGKATPRAGNLGHITRISNKLIQLGNSQSRVQACLQENSEWNEWQATVLQERNAVENVYRWACGRPTALQDRTRDSDDEEMTDRDYDVAELANNLSQAFRYKIYGNEDAGEDHGALDRDDEDVYFDDESAEVVISSLRLGDDHGSSLFTNSNWFAFQDDRIGNASMGTSPSDMMDDINLNGTANGGNSSSDDEVVVGEDDELAGSKDSVNGTSSSGIDLLNGPSGSGSMSGGNLNTDGENASASHDMGFFRFESTDNEDLFGDRPLPEWVSWGESSDLQVGGSSVNPFEDHDDSDVKPSTQPELVLPDASLPSSGGESIIPNGSPTTTNTSSEGSAGSDATQRSTSVPSLFEEDVEFVGVELEGTEKAMDQALKEGIVGEAGPLKKNIMSKVPEKENSDEGGAASKEFNDANYWRVDQEVAVLE</sequence>
<dbReference type="SUPFAM" id="SSF48371">
    <property type="entry name" value="ARM repeat"/>
    <property type="match status" value="1"/>
</dbReference>
<dbReference type="GO" id="GO:0019903">
    <property type="term" value="F:protein phosphatase binding"/>
    <property type="evidence" value="ECO:0007669"/>
    <property type="project" value="InterPro"/>
</dbReference>
<dbReference type="PANTHER" id="PTHR12634">
    <property type="entry name" value="SIT4 YEAST -ASSOCIATING PROTEIN-RELATED"/>
    <property type="match status" value="1"/>
</dbReference>
<dbReference type="InterPro" id="IPR016024">
    <property type="entry name" value="ARM-type_fold"/>
</dbReference>
<evidence type="ECO:0008006" key="6">
    <source>
        <dbReference type="Google" id="ProtNLM"/>
    </source>
</evidence>
<evidence type="ECO:0000256" key="1">
    <source>
        <dbReference type="ARBA" id="ARBA00006180"/>
    </source>
</evidence>
<feature type="region of interest" description="Disordered" evidence="3">
    <location>
        <begin position="421"/>
        <end position="442"/>
    </location>
</feature>
<keyword evidence="5" id="KW-1185">Reference proteome</keyword>
<dbReference type="EMBL" id="JBEDUW010000003">
    <property type="protein sequence ID" value="KAK9940121.1"/>
    <property type="molecule type" value="Genomic_DNA"/>
</dbReference>
<evidence type="ECO:0000256" key="2">
    <source>
        <dbReference type="ARBA" id="ARBA00023306"/>
    </source>
</evidence>
<feature type="compositionally biased region" description="Polar residues" evidence="3">
    <location>
        <begin position="771"/>
        <end position="781"/>
    </location>
</feature>
<dbReference type="Proteomes" id="UP001457282">
    <property type="component" value="Unassembled WGS sequence"/>
</dbReference>
<accession>A0AAW1XV39</accession>
<comment type="caution">
    <text evidence="4">The sequence shown here is derived from an EMBL/GenBank/DDBJ whole genome shotgun (WGS) entry which is preliminary data.</text>
</comment>
<dbReference type="GO" id="GO:0019888">
    <property type="term" value="F:protein phosphatase regulator activity"/>
    <property type="evidence" value="ECO:0007669"/>
    <property type="project" value="TreeGrafter"/>
</dbReference>
<feature type="compositionally biased region" description="Polar residues" evidence="3">
    <location>
        <begin position="706"/>
        <end position="719"/>
    </location>
</feature>
<feature type="region of interest" description="Disordered" evidence="3">
    <location>
        <begin position="821"/>
        <end position="843"/>
    </location>
</feature>
<evidence type="ECO:0000313" key="4">
    <source>
        <dbReference type="EMBL" id="KAK9940121.1"/>
    </source>
</evidence>
<feature type="compositionally biased region" description="Acidic residues" evidence="3">
    <location>
        <begin position="623"/>
        <end position="635"/>
    </location>
</feature>
<feature type="compositionally biased region" description="Polar residues" evidence="3">
    <location>
        <begin position="640"/>
        <end position="649"/>
    </location>
</feature>
<organism evidence="4 5">
    <name type="scientific">Rubus argutus</name>
    <name type="common">Southern blackberry</name>
    <dbReference type="NCBI Taxonomy" id="59490"/>
    <lineage>
        <taxon>Eukaryota</taxon>
        <taxon>Viridiplantae</taxon>
        <taxon>Streptophyta</taxon>
        <taxon>Embryophyta</taxon>
        <taxon>Tracheophyta</taxon>
        <taxon>Spermatophyta</taxon>
        <taxon>Magnoliopsida</taxon>
        <taxon>eudicotyledons</taxon>
        <taxon>Gunneridae</taxon>
        <taxon>Pentapetalae</taxon>
        <taxon>rosids</taxon>
        <taxon>fabids</taxon>
        <taxon>Rosales</taxon>
        <taxon>Rosaceae</taxon>
        <taxon>Rosoideae</taxon>
        <taxon>Rosoideae incertae sedis</taxon>
        <taxon>Rubus</taxon>
    </lineage>
</organism>
<name>A0AAW1XV39_RUBAR</name>
<dbReference type="Pfam" id="PF04499">
    <property type="entry name" value="SAPS"/>
    <property type="match status" value="1"/>
</dbReference>
<evidence type="ECO:0000313" key="5">
    <source>
        <dbReference type="Proteomes" id="UP001457282"/>
    </source>
</evidence>
<dbReference type="PANTHER" id="PTHR12634:SF8">
    <property type="entry name" value="FIERY MOUNTAIN, ISOFORM D"/>
    <property type="match status" value="1"/>
</dbReference>
<reference evidence="4 5" key="1">
    <citation type="journal article" date="2023" name="G3 (Bethesda)">
        <title>A chromosome-length genome assembly and annotation of blackberry (Rubus argutus, cv. 'Hillquist').</title>
        <authorList>
            <person name="Bruna T."/>
            <person name="Aryal R."/>
            <person name="Dudchenko O."/>
            <person name="Sargent D.J."/>
            <person name="Mead D."/>
            <person name="Buti M."/>
            <person name="Cavallini A."/>
            <person name="Hytonen T."/>
            <person name="Andres J."/>
            <person name="Pham M."/>
            <person name="Weisz D."/>
            <person name="Mascagni F."/>
            <person name="Usai G."/>
            <person name="Natali L."/>
            <person name="Bassil N."/>
            <person name="Fernandez G.E."/>
            <person name="Lomsadze A."/>
            <person name="Armour M."/>
            <person name="Olukolu B."/>
            <person name="Poorten T."/>
            <person name="Britton C."/>
            <person name="Davik J."/>
            <person name="Ashrafi H."/>
            <person name="Aiden E.L."/>
            <person name="Borodovsky M."/>
            <person name="Worthington M."/>
        </authorList>
    </citation>
    <scope>NUCLEOTIDE SEQUENCE [LARGE SCALE GENOMIC DNA]</scope>
    <source>
        <strain evidence="4">PI 553951</strain>
    </source>
</reference>
<feature type="region of interest" description="Disordered" evidence="3">
    <location>
        <begin position="599"/>
        <end position="675"/>
    </location>
</feature>